<comment type="similarity">
    <text evidence="2">Belongs to the HPPK family.</text>
</comment>
<evidence type="ECO:0000256" key="2">
    <source>
        <dbReference type="ARBA" id="ARBA00005810"/>
    </source>
</evidence>
<evidence type="ECO:0000256" key="5">
    <source>
        <dbReference type="ARBA" id="ARBA00022679"/>
    </source>
</evidence>
<gene>
    <name evidence="14" type="primary">folK</name>
    <name evidence="14" type="ORF">AACH11_07325</name>
</gene>
<dbReference type="GO" id="GO:0003848">
    <property type="term" value="F:2-amino-4-hydroxy-6-hydroxymethyldihydropteridine diphosphokinase activity"/>
    <property type="evidence" value="ECO:0007669"/>
    <property type="project" value="UniProtKB-EC"/>
</dbReference>
<evidence type="ECO:0000256" key="8">
    <source>
        <dbReference type="ARBA" id="ARBA00022840"/>
    </source>
</evidence>
<dbReference type="InterPro" id="IPR035907">
    <property type="entry name" value="Hppk_sf"/>
</dbReference>
<evidence type="ECO:0000256" key="10">
    <source>
        <dbReference type="ARBA" id="ARBA00029409"/>
    </source>
</evidence>
<keyword evidence="15" id="KW-1185">Reference proteome</keyword>
<dbReference type="EMBL" id="JBBUTF010000005">
    <property type="protein sequence ID" value="MEK8025767.1"/>
    <property type="molecule type" value="Genomic_DNA"/>
</dbReference>
<dbReference type="EC" id="2.7.6.3" evidence="3"/>
<dbReference type="InterPro" id="IPR000550">
    <property type="entry name" value="Hppk"/>
</dbReference>
<organism evidence="14 15">
    <name type="scientific">Pseudaquabacterium rugosum</name>
    <dbReference type="NCBI Taxonomy" id="2984194"/>
    <lineage>
        <taxon>Bacteria</taxon>
        <taxon>Pseudomonadati</taxon>
        <taxon>Pseudomonadota</taxon>
        <taxon>Betaproteobacteria</taxon>
        <taxon>Burkholderiales</taxon>
        <taxon>Sphaerotilaceae</taxon>
        <taxon>Pseudaquabacterium</taxon>
    </lineage>
</organism>
<dbReference type="Gene3D" id="3.30.70.560">
    <property type="entry name" value="7,8-Dihydro-6-hydroxymethylpterin-pyrophosphokinase HPPK"/>
    <property type="match status" value="1"/>
</dbReference>
<comment type="function">
    <text evidence="10">Catalyzes the transfer of pyrophosphate from adenosine triphosphate (ATP) to 6-hydroxymethyl-7,8-dihydropterin, an enzymatic step in folate biosynthesis pathway.</text>
</comment>
<evidence type="ECO:0000256" key="12">
    <source>
        <dbReference type="ARBA" id="ARBA00033413"/>
    </source>
</evidence>
<keyword evidence="8" id="KW-0067">ATP-binding</keyword>
<keyword evidence="5 14" id="KW-0808">Transferase</keyword>
<dbReference type="CDD" id="cd00483">
    <property type="entry name" value="HPPK"/>
    <property type="match status" value="1"/>
</dbReference>
<protein>
    <recommendedName>
        <fullName evidence="4">2-amino-4-hydroxy-6-hydroxymethyldihydropteridine pyrophosphokinase</fullName>
        <ecNumber evidence="3">2.7.6.3</ecNumber>
    </recommendedName>
    <alternativeName>
        <fullName evidence="11">6-hydroxymethyl-7,8-dihydropterin pyrophosphokinase</fullName>
    </alternativeName>
    <alternativeName>
        <fullName evidence="12">7,8-dihydro-6-hydroxymethylpterin-pyrophosphokinase</fullName>
    </alternativeName>
</protein>
<comment type="pathway">
    <text evidence="1">Cofactor biosynthesis; tetrahydrofolate biosynthesis; 2-amino-4-hydroxy-6-hydroxymethyl-7,8-dihydropteridine diphosphate from 7,8-dihydroneopterin triphosphate: step 4/4.</text>
</comment>
<name>A0ABU9B7A8_9BURK</name>
<reference evidence="14 15" key="1">
    <citation type="submission" date="2024-04" db="EMBL/GenBank/DDBJ databases">
        <title>Novel species of the genus Ideonella isolated from streams.</title>
        <authorList>
            <person name="Lu H."/>
        </authorList>
    </citation>
    <scope>NUCLEOTIDE SEQUENCE [LARGE SCALE GENOMIC DNA]</scope>
    <source>
        <strain evidence="14 15">BYS139W</strain>
    </source>
</reference>
<evidence type="ECO:0000256" key="9">
    <source>
        <dbReference type="ARBA" id="ARBA00022909"/>
    </source>
</evidence>
<proteinExistence type="inferred from homology"/>
<dbReference type="SUPFAM" id="SSF55083">
    <property type="entry name" value="6-hydroxymethyl-7,8-dihydropterin pyrophosphokinase, HPPK"/>
    <property type="match status" value="1"/>
</dbReference>
<keyword evidence="9" id="KW-0289">Folate biosynthesis</keyword>
<feature type="domain" description="7,8-dihydro-6-hydroxymethylpterin-pyrophosphokinase" evidence="13">
    <location>
        <begin position="88"/>
        <end position="99"/>
    </location>
</feature>
<evidence type="ECO:0000256" key="6">
    <source>
        <dbReference type="ARBA" id="ARBA00022741"/>
    </source>
</evidence>
<sequence length="168" mass="18158">MVAWIALGANLGDAPATLRRARAALAERAASDGRVPASSGLWRSAPVDAGGPDFHNAVLVLDTALAPLDLLDLLQAIEAEHGRERPYRNAPRTLDLDLLWHGGAVRLDSPRLILPHPRLHQRAFVLRPLLELDPSWALDDGRAVADALVDVADQRITRTAGADWMPLA</sequence>
<evidence type="ECO:0000256" key="7">
    <source>
        <dbReference type="ARBA" id="ARBA00022777"/>
    </source>
</evidence>
<comment type="caution">
    <text evidence="14">The sequence shown here is derived from an EMBL/GenBank/DDBJ whole genome shotgun (WGS) entry which is preliminary data.</text>
</comment>
<evidence type="ECO:0000256" key="1">
    <source>
        <dbReference type="ARBA" id="ARBA00005051"/>
    </source>
</evidence>
<dbReference type="PANTHER" id="PTHR43071:SF1">
    <property type="entry name" value="2-AMINO-4-HYDROXY-6-HYDROXYMETHYLDIHYDROPTERIDINE PYROPHOSPHOKINASE"/>
    <property type="match status" value="1"/>
</dbReference>
<evidence type="ECO:0000256" key="3">
    <source>
        <dbReference type="ARBA" id="ARBA00013253"/>
    </source>
</evidence>
<evidence type="ECO:0000259" key="13">
    <source>
        <dbReference type="PROSITE" id="PS00794"/>
    </source>
</evidence>
<dbReference type="NCBIfam" id="TIGR01498">
    <property type="entry name" value="folK"/>
    <property type="match status" value="1"/>
</dbReference>
<dbReference type="Pfam" id="PF01288">
    <property type="entry name" value="HPPK"/>
    <property type="match status" value="1"/>
</dbReference>
<evidence type="ECO:0000313" key="15">
    <source>
        <dbReference type="Proteomes" id="UP001368500"/>
    </source>
</evidence>
<evidence type="ECO:0000256" key="11">
    <source>
        <dbReference type="ARBA" id="ARBA00029766"/>
    </source>
</evidence>
<evidence type="ECO:0000313" key="14">
    <source>
        <dbReference type="EMBL" id="MEK8025767.1"/>
    </source>
</evidence>
<dbReference type="PROSITE" id="PS00794">
    <property type="entry name" value="HPPK"/>
    <property type="match status" value="1"/>
</dbReference>
<dbReference type="Proteomes" id="UP001368500">
    <property type="component" value="Unassembled WGS sequence"/>
</dbReference>
<keyword evidence="6" id="KW-0547">Nucleotide-binding</keyword>
<evidence type="ECO:0000256" key="4">
    <source>
        <dbReference type="ARBA" id="ARBA00016218"/>
    </source>
</evidence>
<accession>A0ABU9B7A8</accession>
<dbReference type="RefSeq" id="WP_341373574.1">
    <property type="nucleotide sequence ID" value="NZ_JBBUTF010000005.1"/>
</dbReference>
<dbReference type="PANTHER" id="PTHR43071">
    <property type="entry name" value="2-AMINO-4-HYDROXY-6-HYDROXYMETHYLDIHYDROPTERIDINE PYROPHOSPHOKINASE"/>
    <property type="match status" value="1"/>
</dbReference>
<keyword evidence="7" id="KW-0418">Kinase</keyword>